<keyword evidence="3" id="KW-1185">Reference proteome</keyword>
<evidence type="ECO:0000313" key="3">
    <source>
        <dbReference type="Proteomes" id="UP000589896"/>
    </source>
</evidence>
<evidence type="ECO:0000256" key="1">
    <source>
        <dbReference type="SAM" id="Phobius"/>
    </source>
</evidence>
<gene>
    <name evidence="2" type="ORF">H0E82_10565</name>
</gene>
<keyword evidence="1" id="KW-0472">Membrane</keyword>
<name>A0A7Z0U0E5_9GAMM</name>
<feature type="transmembrane region" description="Helical" evidence="1">
    <location>
        <begin position="19"/>
        <end position="37"/>
    </location>
</feature>
<keyword evidence="1" id="KW-0812">Transmembrane</keyword>
<dbReference type="Proteomes" id="UP000589896">
    <property type="component" value="Unassembled WGS sequence"/>
</dbReference>
<protein>
    <submittedName>
        <fullName evidence="2">Uncharacterized protein</fullName>
    </submittedName>
</protein>
<feature type="transmembrane region" description="Helical" evidence="1">
    <location>
        <begin position="49"/>
        <end position="75"/>
    </location>
</feature>
<comment type="caution">
    <text evidence="2">The sequence shown here is derived from an EMBL/GenBank/DDBJ whole genome shotgun (WGS) entry which is preliminary data.</text>
</comment>
<dbReference type="AlphaFoldDB" id="A0A7Z0U0E5"/>
<accession>A0A7Z0U0E5</accession>
<evidence type="ECO:0000313" key="2">
    <source>
        <dbReference type="EMBL" id="NYZ63203.1"/>
    </source>
</evidence>
<sequence length="184" mass="19582">MDAPVSGAPLPAVRHALPWGARFLFIASGASLALLPLHELGPAAWPLGWASLPAGSIIVVAGGIGTLLVLAGVLGEARTWAYPARALVIERRLWGRSWETRLAADDVADVAVEHVVNSEGPDVWRVVVVPRSAMTGPGRQARRRATYRSHGFATRADAQAARRALIRHLGLRLEPETDGDRGAS</sequence>
<proteinExistence type="predicted"/>
<keyword evidence="1" id="KW-1133">Transmembrane helix</keyword>
<reference evidence="2 3" key="1">
    <citation type="submission" date="2020-07" db="EMBL/GenBank/DDBJ databases">
        <title>isolation of Luteimonas sp. SJ-16.</title>
        <authorList>
            <person name="Huang X.-X."/>
            <person name="Xu L."/>
            <person name="Sun J.-Q."/>
        </authorList>
    </citation>
    <scope>NUCLEOTIDE SEQUENCE [LARGE SCALE GENOMIC DNA]</scope>
    <source>
        <strain evidence="2 3">SJ-16</strain>
    </source>
</reference>
<organism evidence="2 3">
    <name type="scientific">Luteimonas deserti</name>
    <dbReference type="NCBI Taxonomy" id="2752306"/>
    <lineage>
        <taxon>Bacteria</taxon>
        <taxon>Pseudomonadati</taxon>
        <taxon>Pseudomonadota</taxon>
        <taxon>Gammaproteobacteria</taxon>
        <taxon>Lysobacterales</taxon>
        <taxon>Lysobacteraceae</taxon>
        <taxon>Luteimonas</taxon>
    </lineage>
</organism>
<dbReference type="RefSeq" id="WP_180545413.1">
    <property type="nucleotide sequence ID" value="NZ_JACCJZ010000017.1"/>
</dbReference>
<dbReference type="EMBL" id="JACCJZ010000017">
    <property type="protein sequence ID" value="NYZ63203.1"/>
    <property type="molecule type" value="Genomic_DNA"/>
</dbReference>